<reference evidence="4" key="1">
    <citation type="submission" date="2022-02" db="EMBL/GenBank/DDBJ databases">
        <authorList>
            <person name="Henning P.M."/>
            <person name="McCubbin A.G."/>
            <person name="Shore J.S."/>
        </authorList>
    </citation>
    <scope>NUCLEOTIDE SEQUENCE</scope>
    <source>
        <strain evidence="4">F60SS</strain>
        <tissue evidence="4">Leaves</tissue>
    </source>
</reference>
<comment type="caution">
    <text evidence="4">The sequence shown here is derived from an EMBL/GenBank/DDBJ whole genome shotgun (WGS) entry which is preliminary data.</text>
</comment>
<dbReference type="AlphaFoldDB" id="A0A9Q0GEX6"/>
<dbReference type="Gene3D" id="1.10.630.10">
    <property type="entry name" value="Cytochrome P450"/>
    <property type="match status" value="1"/>
</dbReference>
<dbReference type="Proteomes" id="UP001141552">
    <property type="component" value="Unassembled WGS sequence"/>
</dbReference>
<dbReference type="GO" id="GO:0016705">
    <property type="term" value="F:oxidoreductase activity, acting on paired donors, with incorporation or reduction of molecular oxygen"/>
    <property type="evidence" value="ECO:0007669"/>
    <property type="project" value="InterPro"/>
</dbReference>
<evidence type="ECO:0000313" key="5">
    <source>
        <dbReference type="Proteomes" id="UP001141552"/>
    </source>
</evidence>
<accession>A0A9Q0GEX6</accession>
<evidence type="ECO:0000256" key="2">
    <source>
        <dbReference type="ARBA" id="ARBA00022723"/>
    </source>
</evidence>
<dbReference type="OrthoDB" id="850678at2759"/>
<dbReference type="InterPro" id="IPR001128">
    <property type="entry name" value="Cyt_P450"/>
</dbReference>
<dbReference type="GO" id="GO:0004497">
    <property type="term" value="F:monooxygenase activity"/>
    <property type="evidence" value="ECO:0007669"/>
    <property type="project" value="InterPro"/>
</dbReference>
<reference evidence="4" key="2">
    <citation type="journal article" date="2023" name="Plants (Basel)">
        <title>Annotation of the Turnera subulata (Passifloraceae) Draft Genome Reveals the S-Locus Evolved after the Divergence of Turneroideae from Passifloroideae in a Stepwise Manner.</title>
        <authorList>
            <person name="Henning P.M."/>
            <person name="Roalson E.H."/>
            <person name="Mir W."/>
            <person name="McCubbin A.G."/>
            <person name="Shore J.S."/>
        </authorList>
    </citation>
    <scope>NUCLEOTIDE SEQUENCE</scope>
    <source>
        <strain evidence="4">F60SS</strain>
    </source>
</reference>
<dbReference type="GO" id="GO:0020037">
    <property type="term" value="F:heme binding"/>
    <property type="evidence" value="ECO:0007669"/>
    <property type="project" value="InterPro"/>
</dbReference>
<keyword evidence="2" id="KW-0479">Metal-binding</keyword>
<dbReference type="Pfam" id="PF00067">
    <property type="entry name" value="p450"/>
    <property type="match status" value="1"/>
</dbReference>
<sequence>MFLSLSLTTVAIFLVLKWYPLRSKTVQLPSPAGLPIIGNLHQVGLHPHRSLQSLAQIHGPIMLLRFGRVPVLVVSSADVAREIVKTHDLAFADRPKSRFYGRLLYDYKDVALAPYGEYWRQMKSVCVLHLLSNRRVSSFRNIREEETAN</sequence>
<comment type="similarity">
    <text evidence="1">Belongs to the cytochrome P450 family.</text>
</comment>
<keyword evidence="3" id="KW-0408">Iron</keyword>
<dbReference type="InterPro" id="IPR036396">
    <property type="entry name" value="Cyt_P450_sf"/>
</dbReference>
<dbReference type="SUPFAM" id="SSF48264">
    <property type="entry name" value="Cytochrome P450"/>
    <property type="match status" value="1"/>
</dbReference>
<dbReference type="GO" id="GO:0005506">
    <property type="term" value="F:iron ion binding"/>
    <property type="evidence" value="ECO:0007669"/>
    <property type="project" value="InterPro"/>
</dbReference>
<dbReference type="PANTHER" id="PTHR47955">
    <property type="entry name" value="CYTOCHROME P450 FAMILY 71 PROTEIN"/>
    <property type="match status" value="1"/>
</dbReference>
<evidence type="ECO:0000256" key="1">
    <source>
        <dbReference type="ARBA" id="ARBA00010617"/>
    </source>
</evidence>
<keyword evidence="5" id="KW-1185">Reference proteome</keyword>
<evidence type="ECO:0008006" key="6">
    <source>
        <dbReference type="Google" id="ProtNLM"/>
    </source>
</evidence>
<evidence type="ECO:0000313" key="4">
    <source>
        <dbReference type="EMBL" id="KAJ4847131.1"/>
    </source>
</evidence>
<name>A0A9Q0GEX6_9ROSI</name>
<dbReference type="PANTHER" id="PTHR47955:SF15">
    <property type="entry name" value="CYTOCHROME P450 71A2-LIKE"/>
    <property type="match status" value="1"/>
</dbReference>
<dbReference type="EMBL" id="JAKUCV010001256">
    <property type="protein sequence ID" value="KAJ4847131.1"/>
    <property type="molecule type" value="Genomic_DNA"/>
</dbReference>
<organism evidence="4 5">
    <name type="scientific">Turnera subulata</name>
    <dbReference type="NCBI Taxonomy" id="218843"/>
    <lineage>
        <taxon>Eukaryota</taxon>
        <taxon>Viridiplantae</taxon>
        <taxon>Streptophyta</taxon>
        <taxon>Embryophyta</taxon>
        <taxon>Tracheophyta</taxon>
        <taxon>Spermatophyta</taxon>
        <taxon>Magnoliopsida</taxon>
        <taxon>eudicotyledons</taxon>
        <taxon>Gunneridae</taxon>
        <taxon>Pentapetalae</taxon>
        <taxon>rosids</taxon>
        <taxon>fabids</taxon>
        <taxon>Malpighiales</taxon>
        <taxon>Passifloraceae</taxon>
        <taxon>Turnera</taxon>
    </lineage>
</organism>
<protein>
    <recommendedName>
        <fullName evidence="6">Cytochrome P450</fullName>
    </recommendedName>
</protein>
<evidence type="ECO:0000256" key="3">
    <source>
        <dbReference type="ARBA" id="ARBA00023004"/>
    </source>
</evidence>
<proteinExistence type="inferred from homology"/>
<feature type="non-terminal residue" evidence="4">
    <location>
        <position position="149"/>
    </location>
</feature>
<gene>
    <name evidence="4" type="ORF">Tsubulata_047399</name>
</gene>